<sequence length="68" mass="7931">MAKGLLCDCITVHLTSSLLLDTEGIVFQKIHSSGSCTFPQLWQSARGFWMPQNKYLRVIKRERKERYN</sequence>
<evidence type="ECO:0000313" key="1">
    <source>
        <dbReference type="Ensembl" id="ENSCWAP00000010527.1"/>
    </source>
</evidence>
<reference evidence="1" key="2">
    <citation type="submission" date="2025-09" db="UniProtKB">
        <authorList>
            <consortium name="Ensembl"/>
        </authorList>
    </citation>
    <scope>IDENTIFICATION</scope>
</reference>
<dbReference type="Ensembl" id="ENSCWAT00000011450.1">
    <property type="protein sequence ID" value="ENSCWAP00000010527.1"/>
    <property type="gene ID" value="ENSCWAG00000008224.1"/>
</dbReference>
<organism evidence="1 2">
    <name type="scientific">Catagonus wagneri</name>
    <name type="common">Chacoan peccary</name>
    <dbReference type="NCBI Taxonomy" id="51154"/>
    <lineage>
        <taxon>Eukaryota</taxon>
        <taxon>Metazoa</taxon>
        <taxon>Chordata</taxon>
        <taxon>Craniata</taxon>
        <taxon>Vertebrata</taxon>
        <taxon>Euteleostomi</taxon>
        <taxon>Mammalia</taxon>
        <taxon>Eutheria</taxon>
        <taxon>Laurasiatheria</taxon>
        <taxon>Artiodactyla</taxon>
        <taxon>Suina</taxon>
        <taxon>Tayassuidae</taxon>
        <taxon>Catagonus</taxon>
    </lineage>
</organism>
<dbReference type="AlphaFoldDB" id="A0A8C3WA51"/>
<name>A0A8C3WA51_9CETA</name>
<evidence type="ECO:0000313" key="2">
    <source>
        <dbReference type="Proteomes" id="UP000694540"/>
    </source>
</evidence>
<protein>
    <submittedName>
        <fullName evidence="1">Uncharacterized protein</fullName>
    </submittedName>
</protein>
<keyword evidence="2" id="KW-1185">Reference proteome</keyword>
<reference evidence="1" key="1">
    <citation type="submission" date="2025-08" db="UniProtKB">
        <authorList>
            <consortium name="Ensembl"/>
        </authorList>
    </citation>
    <scope>IDENTIFICATION</scope>
</reference>
<dbReference type="Proteomes" id="UP000694540">
    <property type="component" value="Unplaced"/>
</dbReference>
<proteinExistence type="predicted"/>
<accession>A0A8C3WA51</accession>